<organism evidence="2 3">
    <name type="scientific">Enterococcus villorum</name>
    <dbReference type="NCBI Taxonomy" id="112904"/>
    <lineage>
        <taxon>Bacteria</taxon>
        <taxon>Bacillati</taxon>
        <taxon>Bacillota</taxon>
        <taxon>Bacilli</taxon>
        <taxon>Lactobacillales</taxon>
        <taxon>Enterococcaceae</taxon>
        <taxon>Enterococcus</taxon>
    </lineage>
</organism>
<dbReference type="CDD" id="cd03794">
    <property type="entry name" value="GT4_WbuB-like"/>
    <property type="match status" value="1"/>
</dbReference>
<dbReference type="Gene3D" id="3.40.50.2000">
    <property type="entry name" value="Glycogen Phosphorylase B"/>
    <property type="match status" value="2"/>
</dbReference>
<evidence type="ECO:0000313" key="3">
    <source>
        <dbReference type="Proteomes" id="UP000192477"/>
    </source>
</evidence>
<evidence type="ECO:0000313" key="2">
    <source>
        <dbReference type="EMBL" id="OQO70745.1"/>
    </source>
</evidence>
<dbReference type="SUPFAM" id="SSF53756">
    <property type="entry name" value="UDP-Glycosyltransferase/glycogen phosphorylase"/>
    <property type="match status" value="1"/>
</dbReference>
<comment type="caution">
    <text evidence="2">The sequence shown here is derived from an EMBL/GenBank/DDBJ whole genome shotgun (WGS) entry which is preliminary data.</text>
</comment>
<dbReference type="RefSeq" id="WP_081183052.1">
    <property type="nucleotide sequence ID" value="NZ_MJEA01000003.1"/>
</dbReference>
<dbReference type="EMBL" id="MJEA01000003">
    <property type="protein sequence ID" value="OQO70745.1"/>
    <property type="molecule type" value="Genomic_DNA"/>
</dbReference>
<dbReference type="OrthoDB" id="9802525at2"/>
<dbReference type="PANTHER" id="PTHR45947">
    <property type="entry name" value="SULFOQUINOVOSYL TRANSFERASE SQD2"/>
    <property type="match status" value="1"/>
</dbReference>
<feature type="domain" description="Glycosyltransferase subfamily 4-like N-terminal" evidence="1">
    <location>
        <begin position="34"/>
        <end position="207"/>
    </location>
</feature>
<proteinExistence type="predicted"/>
<accession>A0A1V8YDN5</accession>
<dbReference type="Pfam" id="PF13439">
    <property type="entry name" value="Glyco_transf_4"/>
    <property type="match status" value="1"/>
</dbReference>
<dbReference type="Proteomes" id="UP000192477">
    <property type="component" value="Unassembled WGS sequence"/>
</dbReference>
<dbReference type="PANTHER" id="PTHR45947:SF3">
    <property type="entry name" value="SULFOQUINOVOSYL TRANSFERASE SQD2"/>
    <property type="match status" value="1"/>
</dbReference>
<dbReference type="InterPro" id="IPR028098">
    <property type="entry name" value="Glyco_trans_4-like_N"/>
</dbReference>
<sequence>MLRVLLITQNFSPEIGSAANRLTKLYESLSNEDEIEVSVLTSNPRYPNKKLYEENPIFKQKLDSQTSIECISPFFKKYHKNYILRLIFYLEFLVKGYFKGKKLAQNTDVVVASTPNFFSGILGVLLKKKKLILDVRDLWPKSVEGVKKNKTTYFHKMIYKIAYKAEKWMYQSADHIVINSEGFLSHLLALGINEEKITFIPNPITLEELEKGGSHLEKNKETTTTKVVYAGNVGRAQEMQPLIKLIDAYKNSSEHTFTIIPYGVDTESFIQQIKKINASNVKILKPQPREIVFDYLANATIGYVGLIDIEEFRDVIPGKIIDYFGSGTAVIANLEGYSQKIIQQSSGGITMEDSSNVHKLMVNRKMQYELAKNGLIFAKKHYSWDKNYQRFLKIIKGI</sequence>
<dbReference type="AlphaFoldDB" id="A0A1V8YDN5"/>
<reference evidence="2 3" key="1">
    <citation type="journal article" date="2017" name="BMC Microbiol.">
        <title>Comparative genomics of Enterococcus spp. isolated from bovine feces.</title>
        <authorList>
            <person name="Beukers A.G."/>
            <person name="Zaheer R."/>
            <person name="Goji N."/>
            <person name="Amoako K.K."/>
            <person name="Chaves A.V."/>
            <person name="Ward M.P."/>
            <person name="McAllister T.A."/>
        </authorList>
    </citation>
    <scope>NUCLEOTIDE SEQUENCE [LARGE SCALE GENOMIC DNA]</scope>
    <source>
        <strain evidence="2 3">F1129D 143</strain>
    </source>
</reference>
<evidence type="ECO:0000259" key="1">
    <source>
        <dbReference type="Pfam" id="PF13439"/>
    </source>
</evidence>
<dbReference type="GO" id="GO:0016758">
    <property type="term" value="F:hexosyltransferase activity"/>
    <property type="evidence" value="ECO:0007669"/>
    <property type="project" value="TreeGrafter"/>
</dbReference>
<protein>
    <recommendedName>
        <fullName evidence="1">Glycosyltransferase subfamily 4-like N-terminal domain-containing protein</fullName>
    </recommendedName>
</protein>
<gene>
    <name evidence="2" type="ORF">BH747_04905</name>
</gene>
<dbReference type="STRING" id="112904.BH747_04905"/>
<name>A0A1V8YDN5_9ENTE</name>
<dbReference type="InterPro" id="IPR050194">
    <property type="entry name" value="Glycosyltransferase_grp1"/>
</dbReference>